<evidence type="ECO:0000259" key="1">
    <source>
        <dbReference type="Pfam" id="PF00005"/>
    </source>
</evidence>
<dbReference type="GO" id="GO:0022857">
    <property type="term" value="F:transmembrane transporter activity"/>
    <property type="evidence" value="ECO:0007669"/>
    <property type="project" value="TreeGrafter"/>
</dbReference>
<dbReference type="GO" id="GO:0016887">
    <property type="term" value="F:ATP hydrolysis activity"/>
    <property type="evidence" value="ECO:0007669"/>
    <property type="project" value="InterPro"/>
</dbReference>
<dbReference type="AlphaFoldDB" id="A0A855MAF4"/>
<reference evidence="2" key="1">
    <citation type="submission" date="2017-12" db="EMBL/GenBank/DDBJ databases">
        <title>First report on the novel genomospecies/subspecies of Pectobacterium carotovorum in Russia.</title>
        <authorList>
            <person name="Shirshikov F.V."/>
            <person name="Miroshnikov K."/>
            <person name="Toshakov S.V."/>
            <person name="Kabanova A.P."/>
            <person name="Barannik A.P."/>
            <person name="Shneider M."/>
            <person name="Ignatov A.N."/>
            <person name="Miroshnikov K.A."/>
        </authorList>
    </citation>
    <scope>NUCLEOTIDE SEQUENCE [LARGE SCALE GENOMIC DNA]</scope>
    <source>
        <strain evidence="2">F131</strain>
    </source>
</reference>
<accession>A0A855MAF4</accession>
<gene>
    <name evidence="2" type="ORF">F131LOC_03172</name>
</gene>
<sequence length="87" mass="9618">MENVELPENHLDDLPTTFSGGEQQRINIARGFIGDYPILLLDEPTASLDTKNRLAVTQLINNAKDKGCAIVGIFHDDDSFQCSGDRK</sequence>
<dbReference type="EMBL" id="PDVW01000020">
    <property type="protein sequence ID" value="POY49002.1"/>
    <property type="molecule type" value="Genomic_DNA"/>
</dbReference>
<dbReference type="Pfam" id="PF00005">
    <property type="entry name" value="ABC_tran"/>
    <property type="match status" value="1"/>
</dbReference>
<dbReference type="GO" id="GO:0005886">
    <property type="term" value="C:plasma membrane"/>
    <property type="evidence" value="ECO:0007669"/>
    <property type="project" value="TreeGrafter"/>
</dbReference>
<comment type="caution">
    <text evidence="2">The sequence shown here is derived from an EMBL/GenBank/DDBJ whole genome shotgun (WGS) entry which is preliminary data.</text>
</comment>
<feature type="domain" description="ABC transporter" evidence="1">
    <location>
        <begin position="4"/>
        <end position="46"/>
    </location>
</feature>
<dbReference type="InterPro" id="IPR003439">
    <property type="entry name" value="ABC_transporter-like_ATP-bd"/>
</dbReference>
<dbReference type="InterPro" id="IPR027417">
    <property type="entry name" value="P-loop_NTPase"/>
</dbReference>
<name>A0A855MAF4_9GAMM</name>
<dbReference type="GO" id="GO:0016829">
    <property type="term" value="F:lyase activity"/>
    <property type="evidence" value="ECO:0007669"/>
    <property type="project" value="UniProtKB-KW"/>
</dbReference>
<dbReference type="Gene3D" id="3.40.50.300">
    <property type="entry name" value="P-loop containing nucleotide triphosphate hydrolases"/>
    <property type="match status" value="1"/>
</dbReference>
<evidence type="ECO:0000313" key="2">
    <source>
        <dbReference type="EMBL" id="POY49002.1"/>
    </source>
</evidence>
<dbReference type="InterPro" id="IPR015854">
    <property type="entry name" value="ABC_transpr_LolD-like"/>
</dbReference>
<dbReference type="GO" id="GO:0005524">
    <property type="term" value="F:ATP binding"/>
    <property type="evidence" value="ECO:0007669"/>
    <property type="project" value="InterPro"/>
</dbReference>
<keyword evidence="2" id="KW-0456">Lyase</keyword>
<dbReference type="PANTHER" id="PTHR24220:SF86">
    <property type="entry name" value="ABC TRANSPORTER ABCH.1"/>
    <property type="match status" value="1"/>
</dbReference>
<proteinExistence type="predicted"/>
<dbReference type="SUPFAM" id="SSF52540">
    <property type="entry name" value="P-loop containing nucleoside triphosphate hydrolases"/>
    <property type="match status" value="1"/>
</dbReference>
<organism evidence="2">
    <name type="scientific">Pectobacterium versatile</name>
    <dbReference type="NCBI Taxonomy" id="2488639"/>
    <lineage>
        <taxon>Bacteria</taxon>
        <taxon>Pseudomonadati</taxon>
        <taxon>Pseudomonadota</taxon>
        <taxon>Gammaproteobacteria</taxon>
        <taxon>Enterobacterales</taxon>
        <taxon>Pectobacteriaceae</taxon>
        <taxon>Pectobacterium</taxon>
    </lineage>
</organism>
<dbReference type="PANTHER" id="PTHR24220">
    <property type="entry name" value="IMPORT ATP-BINDING PROTEIN"/>
    <property type="match status" value="1"/>
</dbReference>
<protein>
    <submittedName>
        <fullName evidence="2">Phosphonate C-P lyase system protein PhnL</fullName>
    </submittedName>
</protein>